<gene>
    <name evidence="1" type="ORF">Salat_1616900</name>
</gene>
<keyword evidence="2" id="KW-1185">Reference proteome</keyword>
<evidence type="ECO:0000313" key="1">
    <source>
        <dbReference type="EMBL" id="KAK4424235.1"/>
    </source>
</evidence>
<comment type="caution">
    <text evidence="1">The sequence shown here is derived from an EMBL/GenBank/DDBJ whole genome shotgun (WGS) entry which is preliminary data.</text>
</comment>
<dbReference type="EMBL" id="JACGWO010000006">
    <property type="protein sequence ID" value="KAK4424235.1"/>
    <property type="molecule type" value="Genomic_DNA"/>
</dbReference>
<name>A0AAE2CJA3_9LAMI</name>
<organism evidence="1 2">
    <name type="scientific">Sesamum alatum</name>
    <dbReference type="NCBI Taxonomy" id="300844"/>
    <lineage>
        <taxon>Eukaryota</taxon>
        <taxon>Viridiplantae</taxon>
        <taxon>Streptophyta</taxon>
        <taxon>Embryophyta</taxon>
        <taxon>Tracheophyta</taxon>
        <taxon>Spermatophyta</taxon>
        <taxon>Magnoliopsida</taxon>
        <taxon>eudicotyledons</taxon>
        <taxon>Gunneridae</taxon>
        <taxon>Pentapetalae</taxon>
        <taxon>asterids</taxon>
        <taxon>lamiids</taxon>
        <taxon>Lamiales</taxon>
        <taxon>Pedaliaceae</taxon>
        <taxon>Sesamum</taxon>
    </lineage>
</organism>
<reference evidence="1" key="1">
    <citation type="submission" date="2020-06" db="EMBL/GenBank/DDBJ databases">
        <authorList>
            <person name="Li T."/>
            <person name="Hu X."/>
            <person name="Zhang T."/>
            <person name="Song X."/>
            <person name="Zhang H."/>
            <person name="Dai N."/>
            <person name="Sheng W."/>
            <person name="Hou X."/>
            <person name="Wei L."/>
        </authorList>
    </citation>
    <scope>NUCLEOTIDE SEQUENCE</scope>
    <source>
        <strain evidence="1">3651</strain>
        <tissue evidence="1">Leaf</tissue>
    </source>
</reference>
<dbReference type="Proteomes" id="UP001293254">
    <property type="component" value="Unassembled WGS sequence"/>
</dbReference>
<proteinExistence type="predicted"/>
<sequence length="102" mass="11465">MPLMLYVVRAENVALFEVPAAVNGNLKEQVDMIASPSKGPILFYDEVRVDGLLMRLRDTARTLSESAKRLFFEKAAGRSDISALLSEIFFILQRIAAERISY</sequence>
<evidence type="ECO:0000313" key="2">
    <source>
        <dbReference type="Proteomes" id="UP001293254"/>
    </source>
</evidence>
<reference evidence="1" key="2">
    <citation type="journal article" date="2024" name="Plant">
        <title>Genomic evolution and insights into agronomic trait innovations of Sesamum species.</title>
        <authorList>
            <person name="Miao H."/>
            <person name="Wang L."/>
            <person name="Qu L."/>
            <person name="Liu H."/>
            <person name="Sun Y."/>
            <person name="Le M."/>
            <person name="Wang Q."/>
            <person name="Wei S."/>
            <person name="Zheng Y."/>
            <person name="Lin W."/>
            <person name="Duan Y."/>
            <person name="Cao H."/>
            <person name="Xiong S."/>
            <person name="Wang X."/>
            <person name="Wei L."/>
            <person name="Li C."/>
            <person name="Ma Q."/>
            <person name="Ju M."/>
            <person name="Zhao R."/>
            <person name="Li G."/>
            <person name="Mu C."/>
            <person name="Tian Q."/>
            <person name="Mei H."/>
            <person name="Zhang T."/>
            <person name="Gao T."/>
            <person name="Zhang H."/>
        </authorList>
    </citation>
    <scope>NUCLEOTIDE SEQUENCE</scope>
    <source>
        <strain evidence="1">3651</strain>
    </source>
</reference>
<accession>A0AAE2CJA3</accession>
<protein>
    <submittedName>
        <fullName evidence="1">Uncharacterized protein</fullName>
    </submittedName>
</protein>
<dbReference type="AlphaFoldDB" id="A0AAE2CJA3"/>